<evidence type="ECO:0000313" key="3">
    <source>
        <dbReference type="EMBL" id="GGD44167.1"/>
    </source>
</evidence>
<dbReference type="Proteomes" id="UP000633205">
    <property type="component" value="Unassembled WGS sequence"/>
</dbReference>
<dbReference type="SUPFAM" id="SSF54427">
    <property type="entry name" value="NTF2-like"/>
    <property type="match status" value="2"/>
</dbReference>
<accession>A0A916YI26</accession>
<reference evidence="3" key="1">
    <citation type="journal article" date="2014" name="Int. J. Syst. Evol. Microbiol.">
        <title>Complete genome sequence of Corynebacterium casei LMG S-19264T (=DSM 44701T), isolated from a smear-ripened cheese.</title>
        <authorList>
            <consortium name="US DOE Joint Genome Institute (JGI-PGF)"/>
            <person name="Walter F."/>
            <person name="Albersmeier A."/>
            <person name="Kalinowski J."/>
            <person name="Ruckert C."/>
        </authorList>
    </citation>
    <scope>NUCLEOTIDE SEQUENCE</scope>
    <source>
        <strain evidence="3">CGMCC 1.15152</strain>
    </source>
</reference>
<dbReference type="Gene3D" id="3.10.450.50">
    <property type="match status" value="2"/>
</dbReference>
<organism evidence="3 4">
    <name type="scientific">Microbacterium faecale</name>
    <dbReference type="NCBI Taxonomy" id="1804630"/>
    <lineage>
        <taxon>Bacteria</taxon>
        <taxon>Bacillati</taxon>
        <taxon>Actinomycetota</taxon>
        <taxon>Actinomycetes</taxon>
        <taxon>Micrococcales</taxon>
        <taxon>Microbacteriaceae</taxon>
        <taxon>Microbacterium</taxon>
    </lineage>
</organism>
<evidence type="ECO:0000259" key="2">
    <source>
        <dbReference type="Pfam" id="PF13577"/>
    </source>
</evidence>
<dbReference type="EMBL" id="BMHO01000002">
    <property type="protein sequence ID" value="GGD44167.1"/>
    <property type="molecule type" value="Genomic_DNA"/>
</dbReference>
<keyword evidence="4" id="KW-1185">Reference proteome</keyword>
<dbReference type="InterPro" id="IPR037401">
    <property type="entry name" value="SnoaL-like"/>
</dbReference>
<dbReference type="InterPro" id="IPR032710">
    <property type="entry name" value="NTF2-like_dom_sf"/>
</dbReference>
<feature type="compositionally biased region" description="Basic and acidic residues" evidence="1">
    <location>
        <begin position="501"/>
        <end position="532"/>
    </location>
</feature>
<sequence length="532" mass="58947">MRFFPQSSGAYREGWTNSDPAGLPIIPTHFTPDDAGTPIPDVERVTAFGPEPAQALARRIARLNSEDDVRNLQHAWGYYLDRRMWTDAEELFTADGRMIVDGTEYQGRGGIRQALELMGPEGLTDGVLNDHVIFDTVVEVQSNGRDARSRGIQLGLLAAGDGAGQWEFSAFESIARKIDGVWQLQEISVTTLARADYDRGWGDGRDVCRHARLAPPRRLERRVLTGPASAEGDDATEDAPVLADLERRLSRSRAYDAVENISAAYGYHLDDFQWPRMAALFATRGHKQSPFVGYYVGKDRILEAATAAHGAPRALDARRERLVVHWRPQSVILVSHDARSATLRTRLFQSRTAPEILREWTGLHSGSYANDQAVLEDGVWRLWSITIDEYYFMSPSWSGGWASALPRASNAPNPPTRPWAEACPPDIPLSAIGDRARGFRGGPGKALQWPEIVPMWFHYRNLVSGRVPENYWPDCVPGAVAPELSMVAHGYEMPPTGPAGEGRDGHRRDEPLTGSDQREVVGDDEHGESHAA</sequence>
<evidence type="ECO:0000256" key="1">
    <source>
        <dbReference type="SAM" id="MobiDB-lite"/>
    </source>
</evidence>
<dbReference type="AlphaFoldDB" id="A0A916YI26"/>
<feature type="region of interest" description="Disordered" evidence="1">
    <location>
        <begin position="489"/>
        <end position="532"/>
    </location>
</feature>
<feature type="domain" description="SnoaL-like" evidence="2">
    <location>
        <begin position="62"/>
        <end position="186"/>
    </location>
</feature>
<dbReference type="Pfam" id="PF13577">
    <property type="entry name" value="SnoaL_4"/>
    <property type="match status" value="2"/>
</dbReference>
<reference evidence="3" key="2">
    <citation type="submission" date="2020-09" db="EMBL/GenBank/DDBJ databases">
        <authorList>
            <person name="Sun Q."/>
            <person name="Zhou Y."/>
        </authorList>
    </citation>
    <scope>NUCLEOTIDE SEQUENCE</scope>
    <source>
        <strain evidence="3">CGMCC 1.15152</strain>
    </source>
</reference>
<evidence type="ECO:0000313" key="4">
    <source>
        <dbReference type="Proteomes" id="UP000633205"/>
    </source>
</evidence>
<feature type="domain" description="SnoaL-like" evidence="2">
    <location>
        <begin position="251"/>
        <end position="384"/>
    </location>
</feature>
<protein>
    <recommendedName>
        <fullName evidence="2">SnoaL-like domain-containing protein</fullName>
    </recommendedName>
</protein>
<name>A0A916YI26_9MICO</name>
<dbReference type="RefSeq" id="WP_188712904.1">
    <property type="nucleotide sequence ID" value="NZ_BMHO01000002.1"/>
</dbReference>
<comment type="caution">
    <text evidence="3">The sequence shown here is derived from an EMBL/GenBank/DDBJ whole genome shotgun (WGS) entry which is preliminary data.</text>
</comment>
<proteinExistence type="predicted"/>
<gene>
    <name evidence="3" type="ORF">GCM10010915_26680</name>
</gene>